<evidence type="ECO:0000313" key="2">
    <source>
        <dbReference type="EMBL" id="KAF2709985.1"/>
    </source>
</evidence>
<proteinExistence type="predicted"/>
<feature type="transmembrane region" description="Helical" evidence="1">
    <location>
        <begin position="23"/>
        <end position="41"/>
    </location>
</feature>
<keyword evidence="1" id="KW-0472">Membrane</keyword>
<protein>
    <submittedName>
        <fullName evidence="2">Uncharacterized protein</fullName>
    </submittedName>
</protein>
<evidence type="ECO:0000256" key="1">
    <source>
        <dbReference type="SAM" id="Phobius"/>
    </source>
</evidence>
<dbReference type="AlphaFoldDB" id="A0A6G1KBS5"/>
<evidence type="ECO:0000313" key="3">
    <source>
        <dbReference type="Proteomes" id="UP000799428"/>
    </source>
</evidence>
<keyword evidence="1" id="KW-1133">Transmembrane helix</keyword>
<organism evidence="2 3">
    <name type="scientific">Pleomassaria siparia CBS 279.74</name>
    <dbReference type="NCBI Taxonomy" id="1314801"/>
    <lineage>
        <taxon>Eukaryota</taxon>
        <taxon>Fungi</taxon>
        <taxon>Dikarya</taxon>
        <taxon>Ascomycota</taxon>
        <taxon>Pezizomycotina</taxon>
        <taxon>Dothideomycetes</taxon>
        <taxon>Pleosporomycetidae</taxon>
        <taxon>Pleosporales</taxon>
        <taxon>Pleomassariaceae</taxon>
        <taxon>Pleomassaria</taxon>
    </lineage>
</organism>
<keyword evidence="3" id="KW-1185">Reference proteome</keyword>
<accession>A0A6G1KBS5</accession>
<reference evidence="2" key="1">
    <citation type="journal article" date="2020" name="Stud. Mycol.">
        <title>101 Dothideomycetes genomes: a test case for predicting lifestyles and emergence of pathogens.</title>
        <authorList>
            <person name="Haridas S."/>
            <person name="Albert R."/>
            <person name="Binder M."/>
            <person name="Bloem J."/>
            <person name="Labutti K."/>
            <person name="Salamov A."/>
            <person name="Andreopoulos B."/>
            <person name="Baker S."/>
            <person name="Barry K."/>
            <person name="Bills G."/>
            <person name="Bluhm B."/>
            <person name="Cannon C."/>
            <person name="Castanera R."/>
            <person name="Culley D."/>
            <person name="Daum C."/>
            <person name="Ezra D."/>
            <person name="Gonzalez J."/>
            <person name="Henrissat B."/>
            <person name="Kuo A."/>
            <person name="Liang C."/>
            <person name="Lipzen A."/>
            <person name="Lutzoni F."/>
            <person name="Magnuson J."/>
            <person name="Mondo S."/>
            <person name="Nolan M."/>
            <person name="Ohm R."/>
            <person name="Pangilinan J."/>
            <person name="Park H.-J."/>
            <person name="Ramirez L."/>
            <person name="Alfaro M."/>
            <person name="Sun H."/>
            <person name="Tritt A."/>
            <person name="Yoshinaga Y."/>
            <person name="Zwiers L.-H."/>
            <person name="Turgeon B."/>
            <person name="Goodwin S."/>
            <person name="Spatafora J."/>
            <person name="Crous P."/>
            <person name="Grigoriev I."/>
        </authorList>
    </citation>
    <scope>NUCLEOTIDE SEQUENCE</scope>
    <source>
        <strain evidence="2">CBS 279.74</strain>
    </source>
</reference>
<dbReference type="Proteomes" id="UP000799428">
    <property type="component" value="Unassembled WGS sequence"/>
</dbReference>
<sequence length="122" mass="13340">MTAYTHATPIPIPCLFPSSSLCIYPALGFLGLFFALYDFVIPCRLRSGSAFFPSVCVCEKVRVEIPLRLAGLVSLLRARGSSRVRELFVVPSIVDFVTGRGGESCMVLCILSFEVEGVDEED</sequence>
<gene>
    <name evidence="2" type="ORF">K504DRAFT_249131</name>
</gene>
<dbReference type="EMBL" id="MU005769">
    <property type="protein sequence ID" value="KAF2709985.1"/>
    <property type="molecule type" value="Genomic_DNA"/>
</dbReference>
<name>A0A6G1KBS5_9PLEO</name>
<keyword evidence="1" id="KW-0812">Transmembrane</keyword>